<dbReference type="EMBL" id="CP000975">
    <property type="protein sequence ID" value="ACD82869.1"/>
    <property type="molecule type" value="Genomic_DNA"/>
</dbReference>
<gene>
    <name evidence="1" type="ordered locus">Minf_0814</name>
</gene>
<accession>B3E173</accession>
<proteinExistence type="predicted"/>
<dbReference type="HOGENOM" id="CLU_3397383_0_0_0"/>
<dbReference type="AlphaFoldDB" id="B3E173"/>
<dbReference type="Proteomes" id="UP000009149">
    <property type="component" value="Chromosome"/>
</dbReference>
<evidence type="ECO:0000313" key="2">
    <source>
        <dbReference type="Proteomes" id="UP000009149"/>
    </source>
</evidence>
<dbReference type="STRING" id="481448.Minf_0814"/>
<name>B3E173_METI4</name>
<dbReference type="KEGG" id="min:Minf_0814"/>
<organism evidence="1 2">
    <name type="scientific">Methylacidiphilum infernorum (isolate V4)</name>
    <name type="common">Methylokorus infernorum (strain V4)</name>
    <dbReference type="NCBI Taxonomy" id="481448"/>
    <lineage>
        <taxon>Bacteria</taxon>
        <taxon>Pseudomonadati</taxon>
        <taxon>Verrucomicrobiota</taxon>
        <taxon>Methylacidiphilae</taxon>
        <taxon>Methylacidiphilales</taxon>
        <taxon>Methylacidiphilaceae</taxon>
        <taxon>Methylacidiphilum (ex Ratnadevi et al. 2023)</taxon>
    </lineage>
</organism>
<sequence>MAFPRSYSLAFLQAFWPEAIGTSPMKAILAT</sequence>
<evidence type="ECO:0000313" key="1">
    <source>
        <dbReference type="EMBL" id="ACD82869.1"/>
    </source>
</evidence>
<reference evidence="1 2" key="1">
    <citation type="journal article" date="2008" name="Biol. Direct">
        <title>Complete genome sequence of the extremely acidophilic methanotroph isolate V4, Methylacidiphilum infernorum, a representative of the bacterial phylum Verrucomicrobia.</title>
        <authorList>
            <person name="Hou S."/>
            <person name="Makarova K.S."/>
            <person name="Saw J.H."/>
            <person name="Senin P."/>
            <person name="Ly B.V."/>
            <person name="Zhou Z."/>
            <person name="Ren Y."/>
            <person name="Wang J."/>
            <person name="Galperin M.Y."/>
            <person name="Omelchenko M.V."/>
            <person name="Wolf Y.I."/>
            <person name="Yutin N."/>
            <person name="Koonin E.V."/>
            <person name="Stott M.B."/>
            <person name="Mountain B.W."/>
            <person name="Crowe M.A."/>
            <person name="Smirnova A.V."/>
            <person name="Dunfield P.F."/>
            <person name="Feng L."/>
            <person name="Wang L."/>
            <person name="Alam M."/>
        </authorList>
    </citation>
    <scope>NUCLEOTIDE SEQUENCE [LARGE SCALE GENOMIC DNA]</scope>
    <source>
        <strain evidence="2">Isolate V4</strain>
    </source>
</reference>
<protein>
    <submittedName>
        <fullName evidence="1">Uncharacterized protein</fullName>
    </submittedName>
</protein>